<evidence type="ECO:0000313" key="3">
    <source>
        <dbReference type="Proteomes" id="UP000012170"/>
    </source>
</evidence>
<feature type="transmembrane region" description="Helical" evidence="1">
    <location>
        <begin position="52"/>
        <end position="74"/>
    </location>
</feature>
<name>A0AAI8ZFR1_9MICO</name>
<dbReference type="Proteomes" id="UP000012170">
    <property type="component" value="Chromosome"/>
</dbReference>
<feature type="transmembrane region" description="Helical" evidence="1">
    <location>
        <begin position="20"/>
        <end position="40"/>
    </location>
</feature>
<dbReference type="EMBL" id="HE614873">
    <property type="protein sequence ID" value="CCE74082.1"/>
    <property type="molecule type" value="Genomic_DNA"/>
</dbReference>
<dbReference type="AlphaFoldDB" id="A0AAI8ZFR1"/>
<gene>
    <name evidence="2" type="ORF">CMN_00100</name>
</gene>
<evidence type="ECO:0000256" key="1">
    <source>
        <dbReference type="SAM" id="Phobius"/>
    </source>
</evidence>
<keyword evidence="1" id="KW-0812">Transmembrane</keyword>
<keyword evidence="1" id="KW-1133">Transmembrane helix</keyword>
<organism evidence="2 3">
    <name type="scientific">Clavibacter nebraskensis NCPPB 2581</name>
    <dbReference type="NCBI Taxonomy" id="1097677"/>
    <lineage>
        <taxon>Bacteria</taxon>
        <taxon>Bacillati</taxon>
        <taxon>Actinomycetota</taxon>
        <taxon>Actinomycetes</taxon>
        <taxon>Micrococcales</taxon>
        <taxon>Microbacteriaceae</taxon>
        <taxon>Clavibacter</taxon>
    </lineage>
</organism>
<evidence type="ECO:0000313" key="2">
    <source>
        <dbReference type="EMBL" id="CCE74082.1"/>
    </source>
</evidence>
<dbReference type="KEGG" id="cmc:CMN_00100"/>
<accession>A0AAI8ZFR1</accession>
<proteinExistence type="predicted"/>
<dbReference type="GeneID" id="92981972"/>
<keyword evidence="1" id="KW-0472">Membrane</keyword>
<dbReference type="RefSeq" id="WP_015488912.1">
    <property type="nucleotide sequence ID" value="NC_020891.1"/>
</dbReference>
<sequence>MTRPADDPASAARIRTVRRVLVVVYALLTVGQAVVGVLAFRVTGASDGIRALGVVMFVSTALSAVLCALFVVALRRSR</sequence>
<protein>
    <submittedName>
        <fullName evidence="2">Acetyltransferase</fullName>
    </submittedName>
</protein>
<reference evidence="2 3" key="1">
    <citation type="submission" date="2011-11" db="EMBL/GenBank/DDBJ databases">
        <authorList>
            <person name="Gartemann K."/>
        </authorList>
    </citation>
    <scope>NUCLEOTIDE SEQUENCE [LARGE SCALE GENOMIC DNA]</scope>
    <source>
        <strain evidence="3">NCPPB 2581</strain>
    </source>
</reference>
<reference evidence="3" key="2">
    <citation type="submission" date="2013-04" db="EMBL/GenBank/DDBJ databases">
        <title>The genome sequence of the maize-pathogen Clavibacter michiganensis subsp. nebraskensis.</title>
        <authorList>
            <person name="Gartemann K.H."/>
            <person name="Blom J."/>
            <person name="Dreiseikelmann B."/>
            <person name="Fluegel M."/>
            <person name="Jaenicke S."/>
            <person name="Linke B."/>
            <person name="Sczcepanowski R."/>
            <person name="Wittmann J."/>
            <person name="Goesmann A."/>
            <person name="Puehler A."/>
            <person name="Eichenlaub R."/>
            <person name="Rueckert C."/>
        </authorList>
    </citation>
    <scope>NUCLEOTIDE SEQUENCE [LARGE SCALE GENOMIC DNA]</scope>
    <source>
        <strain evidence="3">NCPPB 2581</strain>
    </source>
</reference>